<dbReference type="OrthoDB" id="8479066at2"/>
<feature type="transmembrane region" description="Helical" evidence="6">
    <location>
        <begin position="73"/>
        <end position="97"/>
    </location>
</feature>
<feature type="transmembrane region" description="Helical" evidence="6">
    <location>
        <begin position="183"/>
        <end position="201"/>
    </location>
</feature>
<feature type="transmembrane region" description="Helical" evidence="6">
    <location>
        <begin position="156"/>
        <end position="176"/>
    </location>
</feature>
<evidence type="ECO:0000256" key="3">
    <source>
        <dbReference type="ARBA" id="ARBA00022692"/>
    </source>
</evidence>
<keyword evidence="9" id="KW-1185">Reference proteome</keyword>
<comment type="subcellular location">
    <subcellularLocation>
        <location evidence="1">Membrane</location>
        <topology evidence="1">Multi-pass membrane protein</topology>
    </subcellularLocation>
</comment>
<dbReference type="EMBL" id="OCNF01000007">
    <property type="protein sequence ID" value="SOD67934.1"/>
    <property type="molecule type" value="Genomic_DNA"/>
</dbReference>
<comment type="similarity">
    <text evidence="2">Belongs to the EamA transporter family.</text>
</comment>
<evidence type="ECO:0000313" key="8">
    <source>
        <dbReference type="EMBL" id="SOD67934.1"/>
    </source>
</evidence>
<feature type="domain" description="EamA" evidence="7">
    <location>
        <begin position="8"/>
        <end position="141"/>
    </location>
</feature>
<evidence type="ECO:0000256" key="1">
    <source>
        <dbReference type="ARBA" id="ARBA00004141"/>
    </source>
</evidence>
<dbReference type="InterPro" id="IPR000620">
    <property type="entry name" value="EamA_dom"/>
</dbReference>
<dbReference type="Gene3D" id="1.10.3730.20">
    <property type="match status" value="1"/>
</dbReference>
<evidence type="ECO:0000256" key="4">
    <source>
        <dbReference type="ARBA" id="ARBA00022989"/>
    </source>
</evidence>
<dbReference type="InterPro" id="IPR037185">
    <property type="entry name" value="EmrE-like"/>
</dbReference>
<feature type="transmembrane region" description="Helical" evidence="6">
    <location>
        <begin position="127"/>
        <end position="144"/>
    </location>
</feature>
<dbReference type="SUPFAM" id="SSF103481">
    <property type="entry name" value="Multidrug resistance efflux transporter EmrE"/>
    <property type="match status" value="1"/>
</dbReference>
<keyword evidence="3 6" id="KW-0812">Transmembrane</keyword>
<evidence type="ECO:0000259" key="7">
    <source>
        <dbReference type="Pfam" id="PF00892"/>
    </source>
</evidence>
<dbReference type="AlphaFoldDB" id="A0A286EAS1"/>
<reference evidence="8 9" key="1">
    <citation type="submission" date="2017-09" db="EMBL/GenBank/DDBJ databases">
        <authorList>
            <person name="Ehlers B."/>
            <person name="Leendertz F.H."/>
        </authorList>
    </citation>
    <scope>NUCLEOTIDE SEQUENCE [LARGE SCALE GENOMIC DNA]</scope>
    <source>
        <strain evidence="8 9">DSM 16848</strain>
    </source>
</reference>
<feature type="transmembrane region" description="Helical" evidence="6">
    <location>
        <begin position="280"/>
        <end position="299"/>
    </location>
</feature>
<sequence>MNHQRPLLGFALALLASMTWGTLPLAIQQVLKIMDAPTLVFSRFVVAAVVLCAFGAWRGTLPQRSRFTQRHGVLLLMGSVALALNFVLFSLALHYVSPTTTQVLWQLAPFGMMISGVLVFGEKLGWFQKWGAVLLVLGLLAFFNQNLGEMLQFGTYAKGILLAVGASLIWVGYGVAQKLLLPEYSSAQILLLIYAACALWLSPMASPTQIGDLHGVALLCFAYCCVNTLVGYGAYGEALNHWDASKVSVITTMLPIFTMIFSWLAHAFAPEMFPALQMNVLSYVGAFVVVLGAILAAVGDKLWARKKIQAA</sequence>
<accession>A0A286EAS1</accession>
<name>A0A286EAS1_9NEIS</name>
<feature type="transmembrane region" description="Helical" evidence="6">
    <location>
        <begin position="213"/>
        <end position="235"/>
    </location>
</feature>
<evidence type="ECO:0000313" key="9">
    <source>
        <dbReference type="Proteomes" id="UP000219669"/>
    </source>
</evidence>
<feature type="transmembrane region" description="Helical" evidence="6">
    <location>
        <begin position="247"/>
        <end position="268"/>
    </location>
</feature>
<gene>
    <name evidence="8" type="ORF">SAMN02746062_01057</name>
</gene>
<dbReference type="GO" id="GO:0016020">
    <property type="term" value="C:membrane"/>
    <property type="evidence" value="ECO:0007669"/>
    <property type="project" value="UniProtKB-SubCell"/>
</dbReference>
<feature type="transmembrane region" description="Helical" evidence="6">
    <location>
        <begin position="40"/>
        <end position="61"/>
    </location>
</feature>
<dbReference type="PANTHER" id="PTHR32322:SF2">
    <property type="entry name" value="EAMA DOMAIN-CONTAINING PROTEIN"/>
    <property type="match status" value="1"/>
</dbReference>
<organism evidence="8 9">
    <name type="scientific">Alysiella filiformis DSM 16848</name>
    <dbReference type="NCBI Taxonomy" id="1120981"/>
    <lineage>
        <taxon>Bacteria</taxon>
        <taxon>Pseudomonadati</taxon>
        <taxon>Pseudomonadota</taxon>
        <taxon>Betaproteobacteria</taxon>
        <taxon>Neisseriales</taxon>
        <taxon>Neisseriaceae</taxon>
        <taxon>Alysiella</taxon>
    </lineage>
</organism>
<dbReference type="Proteomes" id="UP000219669">
    <property type="component" value="Unassembled WGS sequence"/>
</dbReference>
<evidence type="ECO:0000256" key="6">
    <source>
        <dbReference type="SAM" id="Phobius"/>
    </source>
</evidence>
<evidence type="ECO:0000256" key="2">
    <source>
        <dbReference type="ARBA" id="ARBA00007362"/>
    </source>
</evidence>
<dbReference type="PANTHER" id="PTHR32322">
    <property type="entry name" value="INNER MEMBRANE TRANSPORTER"/>
    <property type="match status" value="1"/>
</dbReference>
<feature type="domain" description="EamA" evidence="7">
    <location>
        <begin position="158"/>
        <end position="290"/>
    </location>
</feature>
<protein>
    <submittedName>
        <fullName evidence="8">Permease of the drug/metabolite transporter (DMT) superfamily</fullName>
    </submittedName>
</protein>
<evidence type="ECO:0000256" key="5">
    <source>
        <dbReference type="ARBA" id="ARBA00023136"/>
    </source>
</evidence>
<proteinExistence type="inferred from homology"/>
<keyword evidence="5 6" id="KW-0472">Membrane</keyword>
<dbReference type="InterPro" id="IPR050638">
    <property type="entry name" value="AA-Vitamin_Transporters"/>
</dbReference>
<dbReference type="Pfam" id="PF00892">
    <property type="entry name" value="EamA"/>
    <property type="match status" value="2"/>
</dbReference>
<feature type="transmembrane region" description="Helical" evidence="6">
    <location>
        <begin position="103"/>
        <end position="120"/>
    </location>
</feature>
<dbReference type="RefSeq" id="WP_097114117.1">
    <property type="nucleotide sequence ID" value="NZ_CP083931.1"/>
</dbReference>
<keyword evidence="4 6" id="KW-1133">Transmembrane helix</keyword>